<dbReference type="AlphaFoldDB" id="A0A9N9X4Y2"/>
<dbReference type="Gene3D" id="3.20.20.80">
    <property type="entry name" value="Glycosidases"/>
    <property type="match status" value="2"/>
</dbReference>
<accession>A0A9N9X4Y2</accession>
<evidence type="ECO:0000256" key="10">
    <source>
        <dbReference type="RuleBase" id="RU361185"/>
    </source>
</evidence>
<dbReference type="Pfam" id="PF21365">
    <property type="entry name" value="Glyco_hydro_31_3rd"/>
    <property type="match status" value="1"/>
</dbReference>
<dbReference type="GO" id="GO:0030246">
    <property type="term" value="F:carbohydrate binding"/>
    <property type="evidence" value="ECO:0007669"/>
    <property type="project" value="InterPro"/>
</dbReference>
<dbReference type="Pfam" id="PF01055">
    <property type="entry name" value="Glyco_hydro_31_2nd"/>
    <property type="match status" value="1"/>
</dbReference>
<keyword evidence="6" id="KW-0256">Endoplasmic reticulum</keyword>
<feature type="signal peptide" evidence="11">
    <location>
        <begin position="1"/>
        <end position="20"/>
    </location>
</feature>
<feature type="chain" id="PRO_5040229765" description="Glucosidase II subunit alpha" evidence="11">
    <location>
        <begin position="21"/>
        <end position="791"/>
    </location>
</feature>
<evidence type="ECO:0000256" key="11">
    <source>
        <dbReference type="SAM" id="SignalP"/>
    </source>
</evidence>
<dbReference type="CDD" id="cd14752">
    <property type="entry name" value="GH31_N"/>
    <property type="match status" value="1"/>
</dbReference>
<dbReference type="InterPro" id="IPR000322">
    <property type="entry name" value="Glyco_hydro_31_TIM"/>
</dbReference>
<evidence type="ECO:0000259" key="12">
    <source>
        <dbReference type="Pfam" id="PF01055"/>
    </source>
</evidence>
<evidence type="ECO:0000256" key="7">
    <source>
        <dbReference type="ARBA" id="ARBA00023180"/>
    </source>
</evidence>
<evidence type="ECO:0000259" key="14">
    <source>
        <dbReference type="Pfam" id="PF21365"/>
    </source>
</evidence>
<dbReference type="EMBL" id="OU896713">
    <property type="protein sequence ID" value="CAG9823717.1"/>
    <property type="molecule type" value="Genomic_DNA"/>
</dbReference>
<dbReference type="SUPFAM" id="SSF74650">
    <property type="entry name" value="Galactose mutarotase-like"/>
    <property type="match status" value="1"/>
</dbReference>
<evidence type="ECO:0000259" key="13">
    <source>
        <dbReference type="Pfam" id="PF13802"/>
    </source>
</evidence>
<dbReference type="Pfam" id="PF13802">
    <property type="entry name" value="Gal_mutarotas_2"/>
    <property type="match status" value="1"/>
</dbReference>
<gene>
    <name evidence="15" type="ORF">PHAECO_LOCUS10734</name>
</gene>
<reference evidence="15" key="2">
    <citation type="submission" date="2022-10" db="EMBL/GenBank/DDBJ databases">
        <authorList>
            <consortium name="ENA_rothamsted_submissions"/>
            <consortium name="culmorum"/>
            <person name="King R."/>
        </authorList>
    </citation>
    <scope>NUCLEOTIDE SEQUENCE</scope>
</reference>
<dbReference type="InterPro" id="IPR048395">
    <property type="entry name" value="Glyco_hydro_31_C"/>
</dbReference>
<keyword evidence="5 10" id="KW-0378">Hydrolase</keyword>
<dbReference type="GO" id="GO:0006491">
    <property type="term" value="P:N-glycan processing"/>
    <property type="evidence" value="ECO:0007669"/>
    <property type="project" value="TreeGrafter"/>
</dbReference>
<dbReference type="Gene3D" id="2.60.40.1760">
    <property type="entry name" value="glycosyl hydrolase (family 31)"/>
    <property type="match status" value="1"/>
</dbReference>
<dbReference type="GO" id="GO:0005783">
    <property type="term" value="C:endoplasmic reticulum"/>
    <property type="evidence" value="ECO:0007669"/>
    <property type="project" value="UniProtKB-SubCell"/>
</dbReference>
<dbReference type="InterPro" id="IPR030458">
    <property type="entry name" value="Glyco_hydro_31_AS"/>
</dbReference>
<feature type="domain" description="Glycoside hydrolase family 31 TIM barrel" evidence="12">
    <location>
        <begin position="305"/>
        <end position="633"/>
    </location>
</feature>
<dbReference type="OrthoDB" id="3237269at2759"/>
<evidence type="ECO:0000256" key="1">
    <source>
        <dbReference type="ARBA" id="ARBA00004240"/>
    </source>
</evidence>
<keyword evidence="8 10" id="KW-0326">Glycosidase</keyword>
<dbReference type="PANTHER" id="PTHR22762:SF54">
    <property type="entry name" value="BCDNA.GH04962"/>
    <property type="match status" value="1"/>
</dbReference>
<feature type="domain" description="Glycosyl hydrolase family 31 C-terminal" evidence="14">
    <location>
        <begin position="641"/>
        <end position="731"/>
    </location>
</feature>
<comment type="subcellular location">
    <subcellularLocation>
        <location evidence="1">Endoplasmic reticulum</location>
    </subcellularLocation>
</comment>
<evidence type="ECO:0000256" key="9">
    <source>
        <dbReference type="ARBA" id="ARBA00042895"/>
    </source>
</evidence>
<dbReference type="Proteomes" id="UP001153737">
    <property type="component" value="Chromosome 7"/>
</dbReference>
<organism evidence="15 16">
    <name type="scientific">Phaedon cochleariae</name>
    <name type="common">Mustard beetle</name>
    <dbReference type="NCBI Taxonomy" id="80249"/>
    <lineage>
        <taxon>Eukaryota</taxon>
        <taxon>Metazoa</taxon>
        <taxon>Ecdysozoa</taxon>
        <taxon>Arthropoda</taxon>
        <taxon>Hexapoda</taxon>
        <taxon>Insecta</taxon>
        <taxon>Pterygota</taxon>
        <taxon>Neoptera</taxon>
        <taxon>Endopterygota</taxon>
        <taxon>Coleoptera</taxon>
        <taxon>Polyphaga</taxon>
        <taxon>Cucujiformia</taxon>
        <taxon>Chrysomeloidea</taxon>
        <taxon>Chrysomelidae</taxon>
        <taxon>Chrysomelinae</taxon>
        <taxon>Chrysomelini</taxon>
        <taxon>Phaedon</taxon>
    </lineage>
</organism>
<name>A0A9N9X4Y2_PHACE</name>
<evidence type="ECO:0000256" key="8">
    <source>
        <dbReference type="ARBA" id="ARBA00023295"/>
    </source>
</evidence>
<dbReference type="InterPro" id="IPR011013">
    <property type="entry name" value="Gal_mutarotase_sf_dom"/>
</dbReference>
<dbReference type="Gene3D" id="2.60.40.4040">
    <property type="match status" value="1"/>
</dbReference>
<dbReference type="PROSITE" id="PS00129">
    <property type="entry name" value="GLYCOSYL_HYDROL_F31_1"/>
    <property type="match status" value="1"/>
</dbReference>
<dbReference type="CDD" id="cd06603">
    <property type="entry name" value="GH31_GANC_GANAB_alpha"/>
    <property type="match status" value="1"/>
</dbReference>
<protein>
    <recommendedName>
        <fullName evidence="9">Glucosidase II subunit alpha</fullName>
    </recommendedName>
</protein>
<keyword evidence="16" id="KW-1185">Reference proteome</keyword>
<dbReference type="InterPro" id="IPR017853">
    <property type="entry name" value="GH"/>
</dbReference>
<dbReference type="PANTHER" id="PTHR22762">
    <property type="entry name" value="ALPHA-GLUCOSIDASE"/>
    <property type="match status" value="1"/>
</dbReference>
<evidence type="ECO:0000256" key="2">
    <source>
        <dbReference type="ARBA" id="ARBA00004833"/>
    </source>
</evidence>
<dbReference type="InterPro" id="IPR025887">
    <property type="entry name" value="Glyco_hydro_31_N_dom"/>
</dbReference>
<feature type="domain" description="Glycoside hydrolase family 31 N-terminal" evidence="13">
    <location>
        <begin position="81"/>
        <end position="261"/>
    </location>
</feature>
<keyword evidence="4 11" id="KW-0732">Signal</keyword>
<keyword evidence="7" id="KW-0325">Glycoprotein</keyword>
<evidence type="ECO:0000256" key="6">
    <source>
        <dbReference type="ARBA" id="ARBA00022824"/>
    </source>
</evidence>
<evidence type="ECO:0000313" key="15">
    <source>
        <dbReference type="EMBL" id="CAG9823717.1"/>
    </source>
</evidence>
<comment type="pathway">
    <text evidence="2">Glycan metabolism; N-glycan metabolism.</text>
</comment>
<dbReference type="SUPFAM" id="SSF51011">
    <property type="entry name" value="Glycosyl hydrolase domain"/>
    <property type="match status" value="1"/>
</dbReference>
<evidence type="ECO:0000313" key="16">
    <source>
        <dbReference type="Proteomes" id="UP001153737"/>
    </source>
</evidence>
<dbReference type="SUPFAM" id="SSF51445">
    <property type="entry name" value="(Trans)glycosidases"/>
    <property type="match status" value="1"/>
</dbReference>
<comment type="similarity">
    <text evidence="3 10">Belongs to the glycosyl hydrolase 31 family.</text>
</comment>
<dbReference type="GO" id="GO:0005975">
    <property type="term" value="P:carbohydrate metabolic process"/>
    <property type="evidence" value="ECO:0007669"/>
    <property type="project" value="InterPro"/>
</dbReference>
<dbReference type="GO" id="GO:0090599">
    <property type="term" value="F:alpha-glucosidase activity"/>
    <property type="evidence" value="ECO:0007669"/>
    <property type="project" value="TreeGrafter"/>
</dbReference>
<evidence type="ECO:0000256" key="4">
    <source>
        <dbReference type="ARBA" id="ARBA00022729"/>
    </source>
</evidence>
<reference evidence="15" key="1">
    <citation type="submission" date="2022-01" db="EMBL/GenBank/DDBJ databases">
        <authorList>
            <person name="King R."/>
        </authorList>
    </citation>
    <scope>NUCLEOTIDE SEQUENCE</scope>
</reference>
<proteinExistence type="inferred from homology"/>
<sequence length="791" mass="90766">MARYFIYLAILATTLNSCYSQWVPVIDKNVFKNCSRISFCSNLRHHILDQADQYAAVIDSYTVDNHVVTIPIKNADNTLHLKISLLDGNKARVKVEEINSTRYELGDLVIVEDLQVLPITTKLKNSSINIKSKNNAHHQRVVIKPGPPFTVNVYYKDSLRVVLNAERLLMESLNTSQVFTFGVEFEEASRLYGLFNHAYKLALGETMDNSTDPFRLRNSDSWAYEADSTMALYGAIPAIYGHSHDRSSGIFLHNAAEQWIDITYKTRSPSAYFMVEGAAFDLFVLLGPTPKDLTRQMTTMTGRAHMPQLWTLGYHQCRFSYKSQEDIKTVVALMDANDFPFDAIWLDGDHSDDNKWFMWNHTTFTDPIEMQRNISATGRKCVSISDPHIKVDDKYAVYAGGKKDYFVKWANGSNYEADCWPGLSSWIDFLKPDAADYYASWYAFDKFNGSTETLAGIWNDMNEPAVFDDSIEKTLPFETLHNGSVKHGDIHNIYGLLQVKATHKGLLNRDQHQKRPFILTRSTFAGSQRYAAMWTGDNSATWEHFANSYSECMTSNILGMVFCGADIGGFLRDPDDQLLQRWYQGAVWTPFFRGHSSRESKRREPYLFSSEVQTVIRNALRLRYQHIPVFYTLFFEHTRTGDPIIRPLFYQYPEIYERDTQMLIGTDIMSVAVTKENVTSVEVYIPGKRGVDSWYRIDRNKTWTLSLAGEVENVEVDINSSPVYYRAGSIIVRNDMKVRSTTEAVHTAYTIYVNRNQVSVYLIILKFYIDLEKLYRVSQISANSQYLSYAV</sequence>
<evidence type="ECO:0000256" key="5">
    <source>
        <dbReference type="ARBA" id="ARBA00022801"/>
    </source>
</evidence>
<evidence type="ECO:0000256" key="3">
    <source>
        <dbReference type="ARBA" id="ARBA00007806"/>
    </source>
</evidence>